<accession>A0A918G2X9</accession>
<feature type="region of interest" description="Disordered" evidence="1">
    <location>
        <begin position="1"/>
        <end position="88"/>
    </location>
</feature>
<gene>
    <name evidence="2" type="ORF">GCM10010269_61890</name>
</gene>
<sequence>MTTTSSHEAGLAGLRAELDRIDATSLPTPKTRTGIRVPGAEHGRQHAVAGASTRRTHDLITEGPGPVEESVTDTPDTDGRLPVRDVAS</sequence>
<reference evidence="2" key="1">
    <citation type="journal article" date="2014" name="Int. J. Syst. Evol. Microbiol.">
        <title>Complete genome sequence of Corynebacterium casei LMG S-19264T (=DSM 44701T), isolated from a smear-ripened cheese.</title>
        <authorList>
            <consortium name="US DOE Joint Genome Institute (JGI-PGF)"/>
            <person name="Walter F."/>
            <person name="Albersmeier A."/>
            <person name="Kalinowski J."/>
            <person name="Ruckert C."/>
        </authorList>
    </citation>
    <scope>NUCLEOTIDE SEQUENCE</scope>
    <source>
        <strain evidence="2">JCM 4386</strain>
    </source>
</reference>
<protein>
    <submittedName>
        <fullName evidence="2">Uncharacterized protein</fullName>
    </submittedName>
</protein>
<dbReference type="EMBL" id="BMTL01000030">
    <property type="protein sequence ID" value="GGS14193.1"/>
    <property type="molecule type" value="Genomic_DNA"/>
</dbReference>
<feature type="compositionally biased region" description="Basic and acidic residues" evidence="1">
    <location>
        <begin position="77"/>
        <end position="88"/>
    </location>
</feature>
<name>A0A918G2X9_9ACTN</name>
<dbReference type="RefSeq" id="WP_190152640.1">
    <property type="nucleotide sequence ID" value="NZ_BMTL01000030.1"/>
</dbReference>
<organism evidence="2 3">
    <name type="scientific">Streptomyces humidus</name>
    <dbReference type="NCBI Taxonomy" id="52259"/>
    <lineage>
        <taxon>Bacteria</taxon>
        <taxon>Bacillati</taxon>
        <taxon>Actinomycetota</taxon>
        <taxon>Actinomycetes</taxon>
        <taxon>Kitasatosporales</taxon>
        <taxon>Streptomycetaceae</taxon>
        <taxon>Streptomyces</taxon>
    </lineage>
</organism>
<dbReference type="AlphaFoldDB" id="A0A918G2X9"/>
<proteinExistence type="predicted"/>
<evidence type="ECO:0000313" key="3">
    <source>
        <dbReference type="Proteomes" id="UP000606194"/>
    </source>
</evidence>
<evidence type="ECO:0000256" key="1">
    <source>
        <dbReference type="SAM" id="MobiDB-lite"/>
    </source>
</evidence>
<dbReference type="Proteomes" id="UP000606194">
    <property type="component" value="Unassembled WGS sequence"/>
</dbReference>
<reference evidence="2" key="2">
    <citation type="submission" date="2020-09" db="EMBL/GenBank/DDBJ databases">
        <authorList>
            <person name="Sun Q."/>
            <person name="Ohkuma M."/>
        </authorList>
    </citation>
    <scope>NUCLEOTIDE SEQUENCE</scope>
    <source>
        <strain evidence="2">JCM 4386</strain>
    </source>
</reference>
<keyword evidence="3" id="KW-1185">Reference proteome</keyword>
<evidence type="ECO:0000313" key="2">
    <source>
        <dbReference type="EMBL" id="GGS14193.1"/>
    </source>
</evidence>
<comment type="caution">
    <text evidence="2">The sequence shown here is derived from an EMBL/GenBank/DDBJ whole genome shotgun (WGS) entry which is preliminary data.</text>
</comment>